<feature type="compositionally biased region" description="Polar residues" evidence="3">
    <location>
        <begin position="508"/>
        <end position="522"/>
    </location>
</feature>
<organism evidence="4 5">
    <name type="scientific">Physcomitrium patens</name>
    <name type="common">Spreading-leaved earth moss</name>
    <name type="synonym">Physcomitrella patens</name>
    <dbReference type="NCBI Taxonomy" id="3218"/>
    <lineage>
        <taxon>Eukaryota</taxon>
        <taxon>Viridiplantae</taxon>
        <taxon>Streptophyta</taxon>
        <taxon>Embryophyta</taxon>
        <taxon>Bryophyta</taxon>
        <taxon>Bryophytina</taxon>
        <taxon>Bryopsida</taxon>
        <taxon>Funariidae</taxon>
        <taxon>Funariales</taxon>
        <taxon>Funariaceae</taxon>
        <taxon>Physcomitrium</taxon>
    </lineage>
</organism>
<reference evidence="4" key="3">
    <citation type="submission" date="2020-12" db="UniProtKB">
        <authorList>
            <consortium name="EnsemblPlants"/>
        </authorList>
    </citation>
    <scope>IDENTIFICATION</scope>
</reference>
<keyword evidence="1" id="KW-0805">Transcription regulation</keyword>
<protein>
    <submittedName>
        <fullName evidence="4">Uncharacterized protein</fullName>
    </submittedName>
</protein>
<dbReference type="EnsemblPlants" id="Pp3c21_17650V3.3">
    <property type="protein sequence ID" value="PAC:32915795.CDS.1"/>
    <property type="gene ID" value="Pp3c21_17650"/>
</dbReference>
<dbReference type="GeneID" id="112273876"/>
<reference evidence="4 5" key="2">
    <citation type="journal article" date="2018" name="Plant J.">
        <title>The Physcomitrella patens chromosome-scale assembly reveals moss genome structure and evolution.</title>
        <authorList>
            <person name="Lang D."/>
            <person name="Ullrich K.K."/>
            <person name="Murat F."/>
            <person name="Fuchs J."/>
            <person name="Jenkins J."/>
            <person name="Haas F.B."/>
            <person name="Piednoel M."/>
            <person name="Gundlach H."/>
            <person name="Van Bel M."/>
            <person name="Meyberg R."/>
            <person name="Vives C."/>
            <person name="Morata J."/>
            <person name="Symeonidi A."/>
            <person name="Hiss M."/>
            <person name="Muchero W."/>
            <person name="Kamisugi Y."/>
            <person name="Saleh O."/>
            <person name="Blanc G."/>
            <person name="Decker E.L."/>
            <person name="van Gessel N."/>
            <person name="Grimwood J."/>
            <person name="Hayes R.D."/>
            <person name="Graham S.W."/>
            <person name="Gunter L.E."/>
            <person name="McDaniel S.F."/>
            <person name="Hoernstein S.N.W."/>
            <person name="Larsson A."/>
            <person name="Li F.W."/>
            <person name="Perroud P.F."/>
            <person name="Phillips J."/>
            <person name="Ranjan P."/>
            <person name="Rokshar D.S."/>
            <person name="Rothfels C.J."/>
            <person name="Schneider L."/>
            <person name="Shu S."/>
            <person name="Stevenson D.W."/>
            <person name="Thummler F."/>
            <person name="Tillich M."/>
            <person name="Villarreal Aguilar J.C."/>
            <person name="Widiez T."/>
            <person name="Wong G.K."/>
            <person name="Wymore A."/>
            <person name="Zhang Y."/>
            <person name="Zimmer A.D."/>
            <person name="Quatrano R.S."/>
            <person name="Mayer K.F.X."/>
            <person name="Goodstein D."/>
            <person name="Casacuberta J.M."/>
            <person name="Vandepoele K."/>
            <person name="Reski R."/>
            <person name="Cuming A.C."/>
            <person name="Tuskan G.A."/>
            <person name="Maumus F."/>
            <person name="Salse J."/>
            <person name="Schmutz J."/>
            <person name="Rensing S.A."/>
        </authorList>
    </citation>
    <scope>NUCLEOTIDE SEQUENCE [LARGE SCALE GENOMIC DNA]</scope>
    <source>
        <strain evidence="4 5">cv. Gransden 2004</strain>
    </source>
</reference>
<accession>A0A7I3Z1G8</accession>
<dbReference type="Pfam" id="PF03514">
    <property type="entry name" value="GRAS"/>
    <property type="match status" value="1"/>
</dbReference>
<gene>
    <name evidence="4" type="primary">LOC112273876</name>
</gene>
<evidence type="ECO:0000313" key="4">
    <source>
        <dbReference type="EnsemblPlants" id="PAC:32915795.CDS.1"/>
    </source>
</evidence>
<dbReference type="PANTHER" id="PTHR31636">
    <property type="entry name" value="OSJNBA0084A10.13 PROTEIN-RELATED"/>
    <property type="match status" value="1"/>
</dbReference>
<dbReference type="GO" id="GO:0006355">
    <property type="term" value="P:regulation of DNA-templated transcription"/>
    <property type="evidence" value="ECO:0000318"/>
    <property type="project" value="GO_Central"/>
</dbReference>
<dbReference type="GO" id="GO:0003700">
    <property type="term" value="F:DNA-binding transcription factor activity"/>
    <property type="evidence" value="ECO:0000318"/>
    <property type="project" value="GO_Central"/>
</dbReference>
<proteinExistence type="predicted"/>
<dbReference type="GO" id="GO:0005634">
    <property type="term" value="C:nucleus"/>
    <property type="evidence" value="ECO:0000318"/>
    <property type="project" value="GO_Central"/>
</dbReference>
<evidence type="ECO:0000256" key="2">
    <source>
        <dbReference type="ARBA" id="ARBA00023163"/>
    </source>
</evidence>
<evidence type="ECO:0000313" key="5">
    <source>
        <dbReference type="Proteomes" id="UP000006727"/>
    </source>
</evidence>
<dbReference type="AlphaFoldDB" id="A0A7I3Z1G8"/>
<evidence type="ECO:0000256" key="1">
    <source>
        <dbReference type="ARBA" id="ARBA00023015"/>
    </source>
</evidence>
<keyword evidence="5" id="KW-1185">Reference proteome</keyword>
<dbReference type="EMBL" id="ABEU02000021">
    <property type="status" value="NOT_ANNOTATED_CDS"/>
    <property type="molecule type" value="Genomic_DNA"/>
</dbReference>
<sequence length="891" mass="97679">MAIVCPNPSKRLRSVSTELLPGVITGTCTQYADLPGYRSLVTAEDRDQLRMTDHYTLRNSGQISSDAGGSCGVHWDVHRRADSLDHGSDHLVDLDFTVGSNWPNSTLPPVAPVSSWSNYTFASNSFPTSSSGWEVPPLEDNITVTFPSNVTFPNHLSSGISAPNNFTNTLPQSLQLETCGSASIRDGFFSSGLAQARSGNVQHLYQTQPLLINAEPGNSLGKIADAVPSHQHQHVPQFDMPQHRTHSFSAHNASENVKDQFAGLDEDAVSQWVDGMIRGMMEVMPGMPIEHLFANLSEALAPGYVNAERVIRSRLHPLYASARGRVQNTLPIDLARAGKRPRVEYNDGAKGQVYRENANSSQNTSQTFKNAISGLHDRQENVMQIQAAVSHPSPELREDQQLPFSSSQKRTDDNLQLSLEPADERSLRHLHTTRQPSLSKFGHQGVTSRDSPGPSHLKQYPQIQPHYHQKPKLGNTILDFDVRSSVSQCSAQNARDCQGLPSLPLDVPQTSSQKRQSHEPSTSQEGLQLLALLLQCAEAVSSGNHDEANTILPQLREQVTPYGSSVQRVVAYFAEGMASRLVTSCLGINSPLPRNDLVNNPSFTSAIQVFNEICPFVKFSHFTAIQAISEAFEGMNNVHVIDMDIMHGLQWHLLLQNLAKRPGGPPHVHITGLGTSVETLDATGKRLIDFAATLGVSFQFTAVAEKFGKLDPSALKVEFSDALAVHWMHHSLYDVSGCDSATLGLMHKLSPKIITIVEQDLRHGGPFLNRFVEALHYYSALFDSLGASYNRKSLKRHMVEQQLLSCEIKNILAIGGPGRSGTTKFDHWRDKLSEAGFNPVALSAQAVHQAALLLSQGFYPGEGYTLLEDLGALKLGWEDLCLFTASAWTST</sequence>
<dbReference type="InterPro" id="IPR005202">
    <property type="entry name" value="TF_GRAS"/>
</dbReference>
<dbReference type="Proteomes" id="UP000006727">
    <property type="component" value="Chromosome 21"/>
</dbReference>
<feature type="region of interest" description="Disordered" evidence="3">
    <location>
        <begin position="497"/>
        <end position="522"/>
    </location>
</feature>
<dbReference type="FunCoup" id="A0A7I3Z1G8">
    <property type="interactions" value="1009"/>
</dbReference>
<evidence type="ECO:0000256" key="3">
    <source>
        <dbReference type="SAM" id="MobiDB-lite"/>
    </source>
</evidence>
<keyword evidence="2" id="KW-0804">Transcription</keyword>
<dbReference type="OrthoDB" id="757063at2759"/>
<dbReference type="PROSITE" id="PS50985">
    <property type="entry name" value="GRAS"/>
    <property type="match status" value="1"/>
</dbReference>
<dbReference type="EnsemblPlants" id="Pp3c21_17650V3.2">
    <property type="protein sequence ID" value="PAC:32915794.CDS.1"/>
    <property type="gene ID" value="Pp3c21_17650"/>
</dbReference>
<dbReference type="Gramene" id="Pp3c21_17650V3.2">
    <property type="protein sequence ID" value="PAC:32915794.CDS.1"/>
    <property type="gene ID" value="Pp3c21_17650"/>
</dbReference>
<feature type="region of interest" description="Disordered" evidence="3">
    <location>
        <begin position="390"/>
        <end position="460"/>
    </location>
</feature>
<reference evidence="4 5" key="1">
    <citation type="journal article" date="2008" name="Science">
        <title>The Physcomitrella genome reveals evolutionary insights into the conquest of land by plants.</title>
        <authorList>
            <person name="Rensing S."/>
            <person name="Lang D."/>
            <person name="Zimmer A."/>
            <person name="Terry A."/>
            <person name="Salamov A."/>
            <person name="Shapiro H."/>
            <person name="Nishiyama T."/>
            <person name="Perroud P.-F."/>
            <person name="Lindquist E."/>
            <person name="Kamisugi Y."/>
            <person name="Tanahashi T."/>
            <person name="Sakakibara K."/>
            <person name="Fujita T."/>
            <person name="Oishi K."/>
            <person name="Shin-I T."/>
            <person name="Kuroki Y."/>
            <person name="Toyoda A."/>
            <person name="Suzuki Y."/>
            <person name="Hashimoto A."/>
            <person name="Yamaguchi K."/>
            <person name="Sugano A."/>
            <person name="Kohara Y."/>
            <person name="Fujiyama A."/>
            <person name="Anterola A."/>
            <person name="Aoki S."/>
            <person name="Ashton N."/>
            <person name="Barbazuk W.B."/>
            <person name="Barker E."/>
            <person name="Bennetzen J."/>
            <person name="Bezanilla M."/>
            <person name="Blankenship R."/>
            <person name="Cho S.H."/>
            <person name="Dutcher S."/>
            <person name="Estelle M."/>
            <person name="Fawcett J.A."/>
            <person name="Gundlach H."/>
            <person name="Hanada K."/>
            <person name="Heyl A."/>
            <person name="Hicks K.A."/>
            <person name="Hugh J."/>
            <person name="Lohr M."/>
            <person name="Mayer K."/>
            <person name="Melkozernov A."/>
            <person name="Murata T."/>
            <person name="Nelson D."/>
            <person name="Pils B."/>
            <person name="Prigge M."/>
            <person name="Reiss B."/>
            <person name="Renner T."/>
            <person name="Rombauts S."/>
            <person name="Rushton P."/>
            <person name="Sanderfoot A."/>
            <person name="Schween G."/>
            <person name="Shiu S.-H."/>
            <person name="Stueber K."/>
            <person name="Theodoulou F.L."/>
            <person name="Tu H."/>
            <person name="Van de Peer Y."/>
            <person name="Verrier P.J."/>
            <person name="Waters E."/>
            <person name="Wood A."/>
            <person name="Yang L."/>
            <person name="Cove D."/>
            <person name="Cuming A."/>
            <person name="Hasebe M."/>
            <person name="Lucas S."/>
            <person name="Mishler D.B."/>
            <person name="Reski R."/>
            <person name="Grigoriev I."/>
            <person name="Quatrano R.S."/>
            <person name="Boore J.L."/>
        </authorList>
    </citation>
    <scope>NUCLEOTIDE SEQUENCE [LARGE SCALE GENOMIC DNA]</scope>
    <source>
        <strain evidence="4 5">cv. Gransden 2004</strain>
    </source>
</reference>
<name>A0A7I3Z1G8_PHYPA</name>
<dbReference type="RefSeq" id="XP_024358664.1">
    <property type="nucleotide sequence ID" value="XM_024502896.2"/>
</dbReference>
<dbReference type="GO" id="GO:0043565">
    <property type="term" value="F:sequence-specific DNA binding"/>
    <property type="evidence" value="ECO:0000318"/>
    <property type="project" value="GO_Central"/>
</dbReference>
<dbReference type="KEGG" id="ppp:112273876"/>
<dbReference type="Gramene" id="Pp3c21_17650V3.3">
    <property type="protein sequence ID" value="PAC:32915795.CDS.1"/>
    <property type="gene ID" value="Pp3c21_17650"/>
</dbReference>